<protein>
    <submittedName>
        <fullName evidence="1">Uncharacterized protein</fullName>
    </submittedName>
</protein>
<evidence type="ECO:0000313" key="1">
    <source>
        <dbReference type="EMBL" id="BBZ46109.1"/>
    </source>
</evidence>
<accession>A0A7I7YWQ2</accession>
<dbReference type="AlphaFoldDB" id="A0A7I7YWQ2"/>
<dbReference type="Proteomes" id="UP000467105">
    <property type="component" value="Chromosome"/>
</dbReference>
<gene>
    <name evidence="1" type="ORF">MPRM_33900</name>
</gene>
<proteinExistence type="predicted"/>
<evidence type="ECO:0000313" key="2">
    <source>
        <dbReference type="Proteomes" id="UP000467105"/>
    </source>
</evidence>
<keyword evidence="2" id="KW-1185">Reference proteome</keyword>
<name>A0A7I7YWQ2_9MYCO</name>
<reference evidence="1 2" key="1">
    <citation type="journal article" date="2019" name="Emerg. Microbes Infect.">
        <title>Comprehensive subspecies identification of 175 nontuberculous mycobacteria species based on 7547 genomic profiles.</title>
        <authorList>
            <person name="Matsumoto Y."/>
            <person name="Kinjo T."/>
            <person name="Motooka D."/>
            <person name="Nabeya D."/>
            <person name="Jung N."/>
            <person name="Uechi K."/>
            <person name="Horii T."/>
            <person name="Iida T."/>
            <person name="Fujita J."/>
            <person name="Nakamura S."/>
        </authorList>
    </citation>
    <scope>NUCLEOTIDE SEQUENCE [LARGE SCALE GENOMIC DNA]</scope>
    <source>
        <strain evidence="1 2">JCM 14742</strain>
    </source>
</reference>
<dbReference type="RefSeq" id="WP_085271699.1">
    <property type="nucleotide sequence ID" value="NZ_AP022614.1"/>
</dbReference>
<sequence length="87" mass="9330">MQISKARLAVAGVLTATAFSVLGAGTAYAVQEHMFNARNDLQQGLGELQQAESDKGGHREQAINLVQQAIDQVNQGIQYAQQHPNGQ</sequence>
<organism evidence="1 2">
    <name type="scientific">Mycobacterium parmense</name>
    <dbReference type="NCBI Taxonomy" id="185642"/>
    <lineage>
        <taxon>Bacteria</taxon>
        <taxon>Bacillati</taxon>
        <taxon>Actinomycetota</taxon>
        <taxon>Actinomycetes</taxon>
        <taxon>Mycobacteriales</taxon>
        <taxon>Mycobacteriaceae</taxon>
        <taxon>Mycobacterium</taxon>
        <taxon>Mycobacterium simiae complex</taxon>
    </lineage>
</organism>
<dbReference type="EMBL" id="AP022614">
    <property type="protein sequence ID" value="BBZ46109.1"/>
    <property type="molecule type" value="Genomic_DNA"/>
</dbReference>
<dbReference type="OrthoDB" id="4557473at2"/>